<keyword evidence="6" id="KW-1185">Reference proteome</keyword>
<reference evidence="5 6" key="1">
    <citation type="submission" date="2020-02" db="EMBL/GenBank/DDBJ databases">
        <title>Comparative genome analysis reveals the metabolism and evolution of the thermophilic archaeal genus Metallosphaera.</title>
        <authorList>
            <person name="Jiang C."/>
        </authorList>
    </citation>
    <scope>NUCLEOTIDE SEQUENCE [LARGE SCALE GENOMIC DNA]</scope>
    <source>
        <strain evidence="5 6">Ric-A</strain>
    </source>
</reference>
<dbReference type="InterPro" id="IPR000242">
    <property type="entry name" value="PTP_cat"/>
</dbReference>
<dbReference type="PROSITE" id="PS00383">
    <property type="entry name" value="TYR_PHOSPHATASE_1"/>
    <property type="match status" value="1"/>
</dbReference>
<organism evidence="5 6">
    <name type="scientific">Metallosphaera tengchongensis</name>
    <dbReference type="NCBI Taxonomy" id="1532350"/>
    <lineage>
        <taxon>Archaea</taxon>
        <taxon>Thermoproteota</taxon>
        <taxon>Thermoprotei</taxon>
        <taxon>Sulfolobales</taxon>
        <taxon>Sulfolobaceae</taxon>
        <taxon>Metallosphaera</taxon>
    </lineage>
</organism>
<dbReference type="InterPro" id="IPR020422">
    <property type="entry name" value="TYR_PHOSPHATASE_DUAL_dom"/>
</dbReference>
<dbReference type="AlphaFoldDB" id="A0A6N0NQF6"/>
<dbReference type="Gene3D" id="3.90.190.10">
    <property type="entry name" value="Protein tyrosine phosphatase superfamily"/>
    <property type="match status" value="1"/>
</dbReference>
<protein>
    <submittedName>
        <fullName evidence="5">Protein phosphatase</fullName>
    </submittedName>
</protein>
<dbReference type="SMART" id="SM00404">
    <property type="entry name" value="PTPc_motif"/>
    <property type="match status" value="1"/>
</dbReference>
<keyword evidence="1" id="KW-0378">Hydrolase</keyword>
<dbReference type="OrthoDB" id="117569at2157"/>
<dbReference type="PRINTS" id="PR00700">
    <property type="entry name" value="PRTYPHPHTASE"/>
</dbReference>
<feature type="domain" description="Tyrosine specific protein phosphatases" evidence="4">
    <location>
        <begin position="55"/>
        <end position="118"/>
    </location>
</feature>
<dbReference type="Pfam" id="PF00782">
    <property type="entry name" value="DSPc"/>
    <property type="match status" value="1"/>
</dbReference>
<dbReference type="InterPro" id="IPR016130">
    <property type="entry name" value="Tyr_Pase_AS"/>
</dbReference>
<evidence type="ECO:0000259" key="3">
    <source>
        <dbReference type="PROSITE" id="PS50054"/>
    </source>
</evidence>
<evidence type="ECO:0000259" key="4">
    <source>
        <dbReference type="PROSITE" id="PS50056"/>
    </source>
</evidence>
<dbReference type="InterPro" id="IPR003595">
    <property type="entry name" value="Tyr_Pase_cat"/>
</dbReference>
<dbReference type="PROSITE" id="PS50056">
    <property type="entry name" value="TYR_PHOSPHATASE_2"/>
    <property type="match status" value="1"/>
</dbReference>
<proteinExistence type="predicted"/>
<dbReference type="SMART" id="SM00195">
    <property type="entry name" value="DSPc"/>
    <property type="match status" value="1"/>
</dbReference>
<dbReference type="KEGG" id="mten:GWK48_00645"/>
<dbReference type="InterPro" id="IPR000387">
    <property type="entry name" value="Tyr_Pase_dom"/>
</dbReference>
<gene>
    <name evidence="5" type="ORF">GWK48_00645</name>
</gene>
<sequence>MEWRRSGVNKVLILAEDWEIEENWGNAGYYYAQLSDNGMKYLHVPIPDGYGPSLEGFREIVSWLDSGSNLVHCVGGIGRTGTVIAGYLMVREGLSLNDAVEEVRSYRPGAVQTMQQFSFLMELANRRSEVLKSKTEGMD</sequence>
<evidence type="ECO:0000313" key="6">
    <source>
        <dbReference type="Proteomes" id="UP000509301"/>
    </source>
</evidence>
<dbReference type="SUPFAM" id="SSF52799">
    <property type="entry name" value="(Phosphotyrosine protein) phosphatases II"/>
    <property type="match status" value="1"/>
</dbReference>
<keyword evidence="2" id="KW-0904">Protein phosphatase</keyword>
<name>A0A6N0NQF6_9CREN</name>
<dbReference type="Proteomes" id="UP000509301">
    <property type="component" value="Chromosome"/>
</dbReference>
<dbReference type="InterPro" id="IPR050561">
    <property type="entry name" value="PTP"/>
</dbReference>
<dbReference type="EMBL" id="CP049074">
    <property type="protein sequence ID" value="QKQ99103.1"/>
    <property type="molecule type" value="Genomic_DNA"/>
</dbReference>
<evidence type="ECO:0000256" key="2">
    <source>
        <dbReference type="ARBA" id="ARBA00022912"/>
    </source>
</evidence>
<dbReference type="InterPro" id="IPR000340">
    <property type="entry name" value="Dual-sp_phosphatase_cat-dom"/>
</dbReference>
<dbReference type="InterPro" id="IPR029021">
    <property type="entry name" value="Prot-tyrosine_phosphatase-like"/>
</dbReference>
<evidence type="ECO:0000313" key="5">
    <source>
        <dbReference type="EMBL" id="QKQ99103.1"/>
    </source>
</evidence>
<dbReference type="FunFam" id="3.90.190.10:FF:000157">
    <property type="entry name" value="Protein-tyrosine phosphatase"/>
    <property type="match status" value="1"/>
</dbReference>
<evidence type="ECO:0000256" key="1">
    <source>
        <dbReference type="ARBA" id="ARBA00022801"/>
    </source>
</evidence>
<dbReference type="GO" id="GO:0004725">
    <property type="term" value="F:protein tyrosine phosphatase activity"/>
    <property type="evidence" value="ECO:0007669"/>
    <property type="project" value="InterPro"/>
</dbReference>
<dbReference type="PROSITE" id="PS50054">
    <property type="entry name" value="TYR_PHOSPHATASE_DUAL"/>
    <property type="match status" value="1"/>
</dbReference>
<accession>A0A6N0NQF6</accession>
<feature type="domain" description="Tyrosine-protein phosphatase" evidence="3">
    <location>
        <begin position="1"/>
        <end position="129"/>
    </location>
</feature>
<dbReference type="PANTHER" id="PTHR23339">
    <property type="entry name" value="TYROSINE SPECIFIC PROTEIN PHOSPHATASE AND DUAL SPECIFICITY PROTEIN PHOSPHATASE"/>
    <property type="match status" value="1"/>
</dbReference>